<sequence length="137" mass="15129">MADRVNSLLADLKRLKVETGSLACMGCGREHNCGVHGCAVLRETADVLQEYVDRCARYAEKVMALQERCRWIPVTECLPVPGERVLAAKDGAFVGESYLSESGVWRRYYGALWVLLGCAPVTHWMPLPDAPEVTCDG</sequence>
<proteinExistence type="predicted"/>
<protein>
    <recommendedName>
        <fullName evidence="1">DUF551 domain-containing protein</fullName>
    </recommendedName>
</protein>
<organism evidence="2">
    <name type="scientific">Myoviridae sp. ct6eX13</name>
    <dbReference type="NCBI Taxonomy" id="2827660"/>
    <lineage>
        <taxon>Viruses</taxon>
        <taxon>Duplodnaviria</taxon>
        <taxon>Heunggongvirae</taxon>
        <taxon>Uroviricota</taxon>
        <taxon>Caudoviricetes</taxon>
    </lineage>
</organism>
<dbReference type="Pfam" id="PF04448">
    <property type="entry name" value="DUF551"/>
    <property type="match status" value="1"/>
</dbReference>
<reference evidence="2" key="1">
    <citation type="journal article" date="2021" name="Proc. Natl. Acad. Sci. U.S.A.">
        <title>A Catalog of Tens of Thousands of Viruses from Human Metagenomes Reveals Hidden Associations with Chronic Diseases.</title>
        <authorList>
            <person name="Tisza M.J."/>
            <person name="Buck C.B."/>
        </authorList>
    </citation>
    <scope>NUCLEOTIDE SEQUENCE</scope>
    <source>
        <strain evidence="2">Ct6eX13</strain>
    </source>
</reference>
<dbReference type="InterPro" id="IPR007539">
    <property type="entry name" value="DUF551"/>
</dbReference>
<feature type="domain" description="DUF551" evidence="1">
    <location>
        <begin position="71"/>
        <end position="132"/>
    </location>
</feature>
<accession>A0A8S5T4P3</accession>
<evidence type="ECO:0000313" key="2">
    <source>
        <dbReference type="EMBL" id="DAF58309.1"/>
    </source>
</evidence>
<dbReference type="EMBL" id="BK032750">
    <property type="protein sequence ID" value="DAF58309.1"/>
    <property type="molecule type" value="Genomic_DNA"/>
</dbReference>
<name>A0A8S5T4P3_9CAUD</name>
<evidence type="ECO:0000259" key="1">
    <source>
        <dbReference type="Pfam" id="PF04448"/>
    </source>
</evidence>